<accession>A0A482WJX6</accession>
<dbReference type="InterPro" id="IPR036438">
    <property type="entry name" value="Insulin-like_sf"/>
</dbReference>
<dbReference type="PRINTS" id="PR00276">
    <property type="entry name" value="INSULINFAMLY"/>
</dbReference>
<dbReference type="SUPFAM" id="SSF56994">
    <property type="entry name" value="Insulin-like"/>
    <property type="match status" value="1"/>
</dbReference>
<dbReference type="GO" id="GO:0005179">
    <property type="term" value="F:hormone activity"/>
    <property type="evidence" value="ECO:0007669"/>
    <property type="project" value="InterPro"/>
</dbReference>
<keyword evidence="3 5" id="KW-0732">Signal</keyword>
<dbReference type="PROSITE" id="PS00262">
    <property type="entry name" value="INSULIN"/>
    <property type="match status" value="1"/>
</dbReference>
<sequence length="134" mass="15099">MLTATLLVFAITLCADFISATPSLGHLNRDLYASDDIIINKCGDSLFNLMTLLCKHSDAVVKKSDSGELVWLEEEKWVHLEEDNMDSIKGKHEPETDRVPARIPKRSRRGVVYECCMQSCTLTNLMTYCVNTSK</sequence>
<dbReference type="InterPro" id="IPR022353">
    <property type="entry name" value="Insulin_CS"/>
</dbReference>
<dbReference type="OrthoDB" id="10019596at2759"/>
<keyword evidence="8" id="KW-1185">Reference proteome</keyword>
<reference evidence="7 8" key="1">
    <citation type="journal article" date="2017" name="Gigascience">
        <title>Genome sequence of the small brown planthopper, Laodelphax striatellus.</title>
        <authorList>
            <person name="Zhu J."/>
            <person name="Jiang F."/>
            <person name="Wang X."/>
            <person name="Yang P."/>
            <person name="Bao Y."/>
            <person name="Zhao W."/>
            <person name="Wang W."/>
            <person name="Lu H."/>
            <person name="Wang Q."/>
            <person name="Cui N."/>
            <person name="Li J."/>
            <person name="Chen X."/>
            <person name="Luo L."/>
            <person name="Yu J."/>
            <person name="Kang L."/>
            <person name="Cui F."/>
        </authorList>
    </citation>
    <scope>NUCLEOTIDE SEQUENCE [LARGE SCALE GENOMIC DNA]</scope>
    <source>
        <strain evidence="7">Lst14</strain>
    </source>
</reference>
<feature type="chain" id="PRO_5019865283" description="Insulin-like domain-containing protein" evidence="5">
    <location>
        <begin position="21"/>
        <end position="134"/>
    </location>
</feature>
<dbReference type="Proteomes" id="UP000291343">
    <property type="component" value="Unassembled WGS sequence"/>
</dbReference>
<evidence type="ECO:0000256" key="5">
    <source>
        <dbReference type="SAM" id="SignalP"/>
    </source>
</evidence>
<proteinExistence type="inferred from homology"/>
<dbReference type="InterPro" id="IPR022352">
    <property type="entry name" value="Ins/IGF/rlx"/>
</dbReference>
<keyword evidence="4" id="KW-0964">Secreted</keyword>
<evidence type="ECO:0000256" key="1">
    <source>
        <dbReference type="ARBA" id="ARBA00009034"/>
    </source>
</evidence>
<evidence type="ECO:0000313" key="8">
    <source>
        <dbReference type="Proteomes" id="UP000291343"/>
    </source>
</evidence>
<dbReference type="SMART" id="SM00078">
    <property type="entry name" value="IlGF"/>
    <property type="match status" value="1"/>
</dbReference>
<evidence type="ECO:0000256" key="4">
    <source>
        <dbReference type="RuleBase" id="RU000406"/>
    </source>
</evidence>
<dbReference type="EMBL" id="QKKF02033458">
    <property type="protein sequence ID" value="RZF33758.1"/>
    <property type="molecule type" value="Genomic_DNA"/>
</dbReference>
<dbReference type="Pfam" id="PF00049">
    <property type="entry name" value="Insulin"/>
    <property type="match status" value="1"/>
</dbReference>
<dbReference type="AlphaFoldDB" id="A0A482WJX6"/>
<comment type="similarity">
    <text evidence="1 4">Belongs to the insulin family.</text>
</comment>
<organism evidence="7 8">
    <name type="scientific">Laodelphax striatellus</name>
    <name type="common">Small brown planthopper</name>
    <name type="synonym">Delphax striatella</name>
    <dbReference type="NCBI Taxonomy" id="195883"/>
    <lineage>
        <taxon>Eukaryota</taxon>
        <taxon>Metazoa</taxon>
        <taxon>Ecdysozoa</taxon>
        <taxon>Arthropoda</taxon>
        <taxon>Hexapoda</taxon>
        <taxon>Insecta</taxon>
        <taxon>Pterygota</taxon>
        <taxon>Neoptera</taxon>
        <taxon>Paraneoptera</taxon>
        <taxon>Hemiptera</taxon>
        <taxon>Auchenorrhyncha</taxon>
        <taxon>Fulgoroidea</taxon>
        <taxon>Delphacidae</taxon>
        <taxon>Criomorphinae</taxon>
        <taxon>Laodelphax</taxon>
    </lineage>
</organism>
<dbReference type="InParanoid" id="A0A482WJX6"/>
<comment type="subcellular location">
    <subcellularLocation>
        <location evidence="4">Secreted</location>
    </subcellularLocation>
</comment>
<name>A0A482WJX6_LAOST</name>
<evidence type="ECO:0000256" key="3">
    <source>
        <dbReference type="ARBA" id="ARBA00022729"/>
    </source>
</evidence>
<keyword evidence="2" id="KW-0165">Cleavage on pair of basic residues</keyword>
<dbReference type="GO" id="GO:0005576">
    <property type="term" value="C:extracellular region"/>
    <property type="evidence" value="ECO:0007669"/>
    <property type="project" value="UniProtKB-SubCell"/>
</dbReference>
<protein>
    <recommendedName>
        <fullName evidence="6">Insulin-like domain-containing protein</fullName>
    </recommendedName>
</protein>
<feature type="domain" description="Insulin-like" evidence="6">
    <location>
        <begin position="39"/>
        <end position="129"/>
    </location>
</feature>
<dbReference type="Gene3D" id="1.10.100.10">
    <property type="entry name" value="Insulin-like"/>
    <property type="match status" value="1"/>
</dbReference>
<feature type="signal peptide" evidence="5">
    <location>
        <begin position="1"/>
        <end position="20"/>
    </location>
</feature>
<evidence type="ECO:0000256" key="2">
    <source>
        <dbReference type="ARBA" id="ARBA00022685"/>
    </source>
</evidence>
<comment type="caution">
    <text evidence="7">The sequence shown here is derived from an EMBL/GenBank/DDBJ whole genome shotgun (WGS) entry which is preliminary data.</text>
</comment>
<evidence type="ECO:0000313" key="7">
    <source>
        <dbReference type="EMBL" id="RZF33758.1"/>
    </source>
</evidence>
<gene>
    <name evidence="7" type="ORF">LSTR_LSTR008017</name>
</gene>
<dbReference type="InterPro" id="IPR016179">
    <property type="entry name" value="Insulin-like"/>
</dbReference>
<evidence type="ECO:0000259" key="6">
    <source>
        <dbReference type="SMART" id="SM00078"/>
    </source>
</evidence>